<dbReference type="InterPro" id="IPR051793">
    <property type="entry name" value="NADH:flavin_oxidoreductase"/>
</dbReference>
<accession>E5Y2C6</accession>
<feature type="domain" description="NADH:flavin oxidoreductase/NADH oxidase N-terminal" evidence="10">
    <location>
        <begin position="6"/>
        <end position="338"/>
    </location>
</feature>
<reference evidence="12 13" key="1">
    <citation type="submission" date="2010-10" db="EMBL/GenBank/DDBJ databases">
        <authorList>
            <consortium name="The Broad Institute Genome Sequencing Platform"/>
            <person name="Ward D."/>
            <person name="Earl A."/>
            <person name="Feldgarden M."/>
            <person name="Young S.K."/>
            <person name="Gargeya S."/>
            <person name="Zeng Q."/>
            <person name="Alvarado L."/>
            <person name="Berlin A."/>
            <person name="Bochicchio J."/>
            <person name="Chapman S.B."/>
            <person name="Chen Z."/>
            <person name="Freedman E."/>
            <person name="Gellesch M."/>
            <person name="Goldberg J."/>
            <person name="Griggs A."/>
            <person name="Gujja S."/>
            <person name="Heilman E."/>
            <person name="Heiman D."/>
            <person name="Howarth C."/>
            <person name="Mehta T."/>
            <person name="Neiman D."/>
            <person name="Pearson M."/>
            <person name="Roberts A."/>
            <person name="Saif S."/>
            <person name="Shea T."/>
            <person name="Shenoy N."/>
            <person name="Sisk P."/>
            <person name="Stolte C."/>
            <person name="Sykes S."/>
            <person name="White J."/>
            <person name="Yandava C."/>
            <person name="Allen-Vercoe E."/>
            <person name="Sibley C."/>
            <person name="Ambrose C.E."/>
            <person name="Strauss J."/>
            <person name="Daigneault M."/>
            <person name="Haas B."/>
            <person name="Nusbaum C."/>
            <person name="Birren B."/>
        </authorList>
    </citation>
    <scope>NUCLEOTIDE SEQUENCE [LARGE SCALE GENOMIC DNA]</scope>
    <source>
        <strain evidence="12 13">3_1_6</strain>
    </source>
</reference>
<dbReference type="Proteomes" id="UP000006034">
    <property type="component" value="Unassembled WGS sequence"/>
</dbReference>
<evidence type="ECO:0000256" key="8">
    <source>
        <dbReference type="ARBA" id="ARBA00023004"/>
    </source>
</evidence>
<keyword evidence="5" id="KW-0288">FMN</keyword>
<dbReference type="InterPro" id="IPR001155">
    <property type="entry name" value="OxRdtase_FMN_N"/>
</dbReference>
<dbReference type="PANTHER" id="PTHR42917">
    <property type="entry name" value="2,4-DIENOYL-COA REDUCTASE"/>
    <property type="match status" value="1"/>
</dbReference>
<comment type="cofactor">
    <cofactor evidence="2">
        <name>[4Fe-4S] cluster</name>
        <dbReference type="ChEBI" id="CHEBI:49883"/>
    </cofactor>
</comment>
<feature type="domain" description="FAD/NAD(P)-binding" evidence="11">
    <location>
        <begin position="384"/>
        <end position="611"/>
    </location>
</feature>
<reference evidence="12 13" key="2">
    <citation type="submission" date="2013-04" db="EMBL/GenBank/DDBJ databases">
        <title>The Genome Sequence of Bilophila wadsworthia 3_1_6.</title>
        <authorList>
            <consortium name="The Broad Institute Genomics Platform"/>
            <person name="Earl A."/>
            <person name="Ward D."/>
            <person name="Feldgarden M."/>
            <person name="Gevers D."/>
            <person name="Sibley C."/>
            <person name="Strauss J."/>
            <person name="Allen-Vercoe E."/>
            <person name="Walker B."/>
            <person name="Young S."/>
            <person name="Zeng Q."/>
            <person name="Gargeya S."/>
            <person name="Fitzgerald M."/>
            <person name="Haas B."/>
            <person name="Abouelleil A."/>
            <person name="Allen A.W."/>
            <person name="Alvarado L."/>
            <person name="Arachchi H.M."/>
            <person name="Berlin A.M."/>
            <person name="Chapman S.B."/>
            <person name="Gainer-Dewar J."/>
            <person name="Goldberg J."/>
            <person name="Griggs A."/>
            <person name="Gujja S."/>
            <person name="Hansen M."/>
            <person name="Howarth C."/>
            <person name="Imamovic A."/>
            <person name="Ireland A."/>
            <person name="Larimer J."/>
            <person name="McCowan C."/>
            <person name="Murphy C."/>
            <person name="Pearson M."/>
            <person name="Poon T.W."/>
            <person name="Priest M."/>
            <person name="Roberts A."/>
            <person name="Saif S."/>
            <person name="Shea T."/>
            <person name="Sisk P."/>
            <person name="Sykes S."/>
            <person name="Wortman J."/>
            <person name="Nusbaum C."/>
            <person name="Birren B."/>
        </authorList>
    </citation>
    <scope>NUCLEOTIDE SEQUENCE [LARGE SCALE GENOMIC DNA]</scope>
    <source>
        <strain evidence="12 13">3_1_6</strain>
    </source>
</reference>
<dbReference type="RefSeq" id="WP_005024508.1">
    <property type="nucleotide sequence ID" value="NZ_KE150239.1"/>
</dbReference>
<dbReference type="SUPFAM" id="SSF51905">
    <property type="entry name" value="FAD/NAD(P)-binding domain"/>
    <property type="match status" value="1"/>
</dbReference>
<keyword evidence="6" id="KW-0479">Metal-binding</keyword>
<sequence>MSSSVLLSPLTIRKTTLRNRIMLPSMVTHYCAVNGEVSERLIAYHAERAYGGVGLNMLESTSVDDTGKSYWPGVSIASDHFIKGLRRLTDAIHAHGGKAGIQLNHAGRLAQPAVSGHPRQLVSYIPGLTTYDDIHVMDEDDIERVIGSFCSAAERAAEAGFDVIEIHGAHGYLLSQFMSPLFNRREDAYGGNFEKRMRVPVEVIRGTRKRLGPDFPLFFRCSVEEYLPGGITLELARDIARTVADNGIDLFNVSVGLGETNRFTGPPPCLPKGWNADRAAAIKEALGDRALVGVAGRIIDRESADAVLNSGKADLVVMGRALIADPDLPNKLAANRDDAVIPCVGCNEGCVARLRERKAVACAVNPRTGCEGMYPRTPAAVSKHVVIVGGGPAGMQAALVAAERGHRVTLFEKRTRLGGLANIAALPPHKDLYAVLVNRFSERLIASGVKVFLGTAPSVADLAELKPDTLIVATGSVPVIPRFCEGIANAVTAEDILTGKAKAGQRVLVVGGGMVGSETAEYLALKGGDVTILELRPDLAADMQARARSFLLESLREHKVKALTSTELVSVGPDGRVAVKDAYGSQRELPPFDTLVLALGYRPSNALCAELSLAGVPFTAIGDCRRVGKVLDAMHEAYTAAYNL</sequence>
<keyword evidence="7" id="KW-0560">Oxidoreductase</keyword>
<dbReference type="eggNOG" id="COG0446">
    <property type="taxonomic scope" value="Bacteria"/>
</dbReference>
<evidence type="ECO:0000256" key="3">
    <source>
        <dbReference type="ARBA" id="ARBA00011048"/>
    </source>
</evidence>
<dbReference type="GO" id="GO:0051536">
    <property type="term" value="F:iron-sulfur cluster binding"/>
    <property type="evidence" value="ECO:0007669"/>
    <property type="project" value="UniProtKB-KW"/>
</dbReference>
<evidence type="ECO:0000313" key="13">
    <source>
        <dbReference type="Proteomes" id="UP000006034"/>
    </source>
</evidence>
<dbReference type="STRING" id="563192.HMPREF0179_00337"/>
<evidence type="ECO:0000259" key="11">
    <source>
        <dbReference type="Pfam" id="PF07992"/>
    </source>
</evidence>
<evidence type="ECO:0000256" key="9">
    <source>
        <dbReference type="ARBA" id="ARBA00023014"/>
    </source>
</evidence>
<dbReference type="AlphaFoldDB" id="E5Y2C6"/>
<organism evidence="12 13">
    <name type="scientific">Bilophila wadsworthia (strain 3_1_6)</name>
    <dbReference type="NCBI Taxonomy" id="563192"/>
    <lineage>
        <taxon>Bacteria</taxon>
        <taxon>Pseudomonadati</taxon>
        <taxon>Thermodesulfobacteriota</taxon>
        <taxon>Desulfovibrionia</taxon>
        <taxon>Desulfovibrionales</taxon>
        <taxon>Desulfovibrionaceae</taxon>
        <taxon>Bilophila</taxon>
    </lineage>
</organism>
<dbReference type="CDD" id="cd02803">
    <property type="entry name" value="OYE_like_FMN_family"/>
    <property type="match status" value="1"/>
</dbReference>
<evidence type="ECO:0000256" key="5">
    <source>
        <dbReference type="ARBA" id="ARBA00022643"/>
    </source>
</evidence>
<keyword evidence="8" id="KW-0408">Iron</keyword>
<evidence type="ECO:0000256" key="6">
    <source>
        <dbReference type="ARBA" id="ARBA00022723"/>
    </source>
</evidence>
<dbReference type="OrthoDB" id="9784632at2"/>
<dbReference type="PANTHER" id="PTHR42917:SF2">
    <property type="entry name" value="2,4-DIENOYL-COA REDUCTASE [(2E)-ENOYL-COA-PRODUCING]"/>
    <property type="match status" value="1"/>
</dbReference>
<dbReference type="HOGENOM" id="CLU_012153_1_1_7"/>
<dbReference type="Pfam" id="PF00724">
    <property type="entry name" value="Oxidored_FMN"/>
    <property type="match status" value="1"/>
</dbReference>
<dbReference type="GO" id="GO:0010181">
    <property type="term" value="F:FMN binding"/>
    <property type="evidence" value="ECO:0007669"/>
    <property type="project" value="InterPro"/>
</dbReference>
<evidence type="ECO:0008006" key="14">
    <source>
        <dbReference type="Google" id="ProtNLM"/>
    </source>
</evidence>
<gene>
    <name evidence="12" type="ORF">HMPREF0179_00337</name>
</gene>
<proteinExistence type="inferred from homology"/>
<evidence type="ECO:0000259" key="10">
    <source>
        <dbReference type="Pfam" id="PF00724"/>
    </source>
</evidence>
<dbReference type="InterPro" id="IPR013785">
    <property type="entry name" value="Aldolase_TIM"/>
</dbReference>
<dbReference type="Gene3D" id="3.50.50.60">
    <property type="entry name" value="FAD/NAD(P)-binding domain"/>
    <property type="match status" value="1"/>
</dbReference>
<dbReference type="Gene3D" id="3.40.50.720">
    <property type="entry name" value="NAD(P)-binding Rossmann-like Domain"/>
    <property type="match status" value="1"/>
</dbReference>
<dbReference type="GO" id="GO:0046872">
    <property type="term" value="F:metal ion binding"/>
    <property type="evidence" value="ECO:0007669"/>
    <property type="project" value="UniProtKB-KW"/>
</dbReference>
<comment type="cofactor">
    <cofactor evidence="1">
        <name>FMN</name>
        <dbReference type="ChEBI" id="CHEBI:58210"/>
    </cofactor>
</comment>
<dbReference type="PRINTS" id="PR00368">
    <property type="entry name" value="FADPNR"/>
</dbReference>
<evidence type="ECO:0000256" key="1">
    <source>
        <dbReference type="ARBA" id="ARBA00001917"/>
    </source>
</evidence>
<evidence type="ECO:0000256" key="7">
    <source>
        <dbReference type="ARBA" id="ARBA00023002"/>
    </source>
</evidence>
<dbReference type="Pfam" id="PF07992">
    <property type="entry name" value="Pyr_redox_2"/>
    <property type="match status" value="1"/>
</dbReference>
<evidence type="ECO:0000256" key="4">
    <source>
        <dbReference type="ARBA" id="ARBA00022630"/>
    </source>
</evidence>
<evidence type="ECO:0000313" key="12">
    <source>
        <dbReference type="EMBL" id="EFV45850.1"/>
    </source>
</evidence>
<dbReference type="Gene3D" id="3.20.20.70">
    <property type="entry name" value="Aldolase class I"/>
    <property type="match status" value="1"/>
</dbReference>
<dbReference type="InterPro" id="IPR036188">
    <property type="entry name" value="FAD/NAD-bd_sf"/>
</dbReference>
<keyword evidence="9" id="KW-0411">Iron-sulfur</keyword>
<comment type="caution">
    <text evidence="12">The sequence shown here is derived from an EMBL/GenBank/DDBJ whole genome shotgun (WGS) entry which is preliminary data.</text>
</comment>
<dbReference type="InterPro" id="IPR023753">
    <property type="entry name" value="FAD/NAD-binding_dom"/>
</dbReference>
<dbReference type="GO" id="GO:0016491">
    <property type="term" value="F:oxidoreductase activity"/>
    <property type="evidence" value="ECO:0007669"/>
    <property type="project" value="UniProtKB-KW"/>
</dbReference>
<comment type="similarity">
    <text evidence="3">In the N-terminal section; belongs to the NADH:flavin oxidoreductase/NADH oxidase family.</text>
</comment>
<dbReference type="EMBL" id="ADCP02000002">
    <property type="protein sequence ID" value="EFV45850.1"/>
    <property type="molecule type" value="Genomic_DNA"/>
</dbReference>
<dbReference type="SUPFAM" id="SSF51395">
    <property type="entry name" value="FMN-linked oxidoreductases"/>
    <property type="match status" value="1"/>
</dbReference>
<name>E5Y2C6_BILW3</name>
<dbReference type="eggNOG" id="COG1902">
    <property type="taxonomic scope" value="Bacteria"/>
</dbReference>
<keyword evidence="13" id="KW-1185">Reference proteome</keyword>
<protein>
    <recommendedName>
        <fullName evidence="14">NADH:flavin oxidoreductase/NADH oxidase N-terminal domain-containing protein</fullName>
    </recommendedName>
</protein>
<keyword evidence="4" id="KW-0285">Flavoprotein</keyword>
<evidence type="ECO:0000256" key="2">
    <source>
        <dbReference type="ARBA" id="ARBA00001966"/>
    </source>
</evidence>
<dbReference type="GeneID" id="78086881"/>
<dbReference type="PRINTS" id="PR00469">
    <property type="entry name" value="PNDRDTASEII"/>
</dbReference>